<dbReference type="EMBL" id="BARV01011417">
    <property type="protein sequence ID" value="GAI07711.1"/>
    <property type="molecule type" value="Genomic_DNA"/>
</dbReference>
<name>X1LPE4_9ZZZZ</name>
<dbReference type="AlphaFoldDB" id="X1LPE4"/>
<comment type="caution">
    <text evidence="1">The sequence shown here is derived from an EMBL/GenBank/DDBJ whole genome shotgun (WGS) entry which is preliminary data.</text>
</comment>
<proteinExistence type="predicted"/>
<protein>
    <submittedName>
        <fullName evidence="1">Uncharacterized protein</fullName>
    </submittedName>
</protein>
<accession>X1LPE4</accession>
<reference evidence="1" key="1">
    <citation type="journal article" date="2014" name="Front. Microbiol.">
        <title>High frequency of phylogenetically diverse reductive dehalogenase-homologous genes in deep subseafloor sedimentary metagenomes.</title>
        <authorList>
            <person name="Kawai M."/>
            <person name="Futagami T."/>
            <person name="Toyoda A."/>
            <person name="Takaki Y."/>
            <person name="Nishi S."/>
            <person name="Hori S."/>
            <person name="Arai W."/>
            <person name="Tsubouchi T."/>
            <person name="Morono Y."/>
            <person name="Uchiyama I."/>
            <person name="Ito T."/>
            <person name="Fujiyama A."/>
            <person name="Inagaki F."/>
            <person name="Takami H."/>
        </authorList>
    </citation>
    <scope>NUCLEOTIDE SEQUENCE</scope>
    <source>
        <strain evidence="1">Expedition CK06-06</strain>
    </source>
</reference>
<organism evidence="1">
    <name type="scientific">marine sediment metagenome</name>
    <dbReference type="NCBI Taxonomy" id="412755"/>
    <lineage>
        <taxon>unclassified sequences</taxon>
        <taxon>metagenomes</taxon>
        <taxon>ecological metagenomes</taxon>
    </lineage>
</organism>
<evidence type="ECO:0000313" key="1">
    <source>
        <dbReference type="EMBL" id="GAI07711.1"/>
    </source>
</evidence>
<gene>
    <name evidence="1" type="ORF">S06H3_21667</name>
</gene>
<sequence length="126" mass="14010">MTIDQAIDKLEKETTIPPELKPFFDEIREPKGAVAAMLANSAGGALVGGALGRIIDYILRPMTYGLSFAPGFFIHDAPVLMSLWRRGFIDEKYLDDHLRWHGMGADDIKQLKEVVNKHADSSLDIV</sequence>